<feature type="site" description="Interacts with tRNA; defines subfamily-specific binding signature" evidence="9">
    <location>
        <position position="288"/>
    </location>
</feature>
<comment type="similarity">
    <text evidence="9">Belongs to the Dus family. DusC subfamily.</text>
</comment>
<evidence type="ECO:0000256" key="2">
    <source>
        <dbReference type="ARBA" id="ARBA00022555"/>
    </source>
</evidence>
<evidence type="ECO:0000259" key="13">
    <source>
        <dbReference type="Pfam" id="PF01207"/>
    </source>
</evidence>
<gene>
    <name evidence="9" type="primary">dusC</name>
    <name evidence="14" type="ORF">J1777_09640</name>
</gene>
<dbReference type="InterPro" id="IPR035587">
    <property type="entry name" value="DUS-like_FMN-bd"/>
</dbReference>
<keyword evidence="4 9" id="KW-0288">FMN</keyword>
<dbReference type="SUPFAM" id="SSF51395">
    <property type="entry name" value="FMN-linked oxidoreductases"/>
    <property type="match status" value="1"/>
</dbReference>
<dbReference type="InterPro" id="IPR001269">
    <property type="entry name" value="DUS_fam"/>
</dbReference>
<dbReference type="EMBL" id="JAFNME010000019">
    <property type="protein sequence ID" value="MBO1250081.1"/>
    <property type="molecule type" value="Genomic_DNA"/>
</dbReference>
<dbReference type="PANTHER" id="PTHR11082:SF26">
    <property type="entry name" value="TRNA-DIHYDROURIDINE(16) SYNTHASE"/>
    <property type="match status" value="1"/>
</dbReference>
<dbReference type="EC" id="1.3.1.-" evidence="9"/>
<evidence type="ECO:0000256" key="7">
    <source>
        <dbReference type="ARBA" id="ARBA00022884"/>
    </source>
</evidence>
<dbReference type="Pfam" id="PF01207">
    <property type="entry name" value="Dus"/>
    <property type="match status" value="1"/>
</dbReference>
<evidence type="ECO:0000256" key="4">
    <source>
        <dbReference type="ARBA" id="ARBA00022643"/>
    </source>
</evidence>
<evidence type="ECO:0000313" key="15">
    <source>
        <dbReference type="Proteomes" id="UP000664731"/>
    </source>
</evidence>
<dbReference type="GO" id="GO:0010181">
    <property type="term" value="F:FMN binding"/>
    <property type="evidence" value="ECO:0007669"/>
    <property type="project" value="UniProtKB-UniRule"/>
</dbReference>
<comment type="function">
    <text evidence="9">Catalyzes the synthesis of 5,6-dihydrouridine (D), a modified base found in the D-loop of most tRNAs, via the reduction of the C5-C6 double bond in target uridines. Specifically modifies U16 in tRNAs.</text>
</comment>
<dbReference type="RefSeq" id="WP_207575522.1">
    <property type="nucleotide sequence ID" value="NZ_JAFNME010000019.1"/>
</dbReference>
<dbReference type="InterPro" id="IPR032886">
    <property type="entry name" value="DusC"/>
</dbReference>
<feature type="binding site" evidence="12">
    <location>
        <position position="168"/>
    </location>
    <ligand>
        <name>FMN</name>
        <dbReference type="ChEBI" id="CHEBI:58210"/>
    </ligand>
</feature>
<feature type="binding site" evidence="9 12">
    <location>
        <position position="139"/>
    </location>
    <ligand>
        <name>FMN</name>
        <dbReference type="ChEBI" id="CHEBI:58210"/>
    </ligand>
</feature>
<dbReference type="GO" id="GO:0017150">
    <property type="term" value="F:tRNA dihydrouridine synthase activity"/>
    <property type="evidence" value="ECO:0007669"/>
    <property type="project" value="UniProtKB-UniRule"/>
</dbReference>
<evidence type="ECO:0000256" key="8">
    <source>
        <dbReference type="ARBA" id="ARBA00023002"/>
    </source>
</evidence>
<keyword evidence="5 9" id="KW-0819">tRNA processing</keyword>
<dbReference type="GO" id="GO:0000049">
    <property type="term" value="F:tRNA binding"/>
    <property type="evidence" value="ECO:0007669"/>
    <property type="project" value="UniProtKB-UniRule"/>
</dbReference>
<feature type="active site" description="Proton donor" evidence="9 11">
    <location>
        <position position="98"/>
    </location>
</feature>
<evidence type="ECO:0000313" key="14">
    <source>
        <dbReference type="EMBL" id="MBO1250081.1"/>
    </source>
</evidence>
<feature type="binding site" evidence="9">
    <location>
        <begin position="201"/>
        <end position="203"/>
    </location>
    <ligand>
        <name>FMN</name>
        <dbReference type="ChEBI" id="CHEBI:58210"/>
    </ligand>
</feature>
<keyword evidence="8 9" id="KW-0560">Oxidoreductase</keyword>
<sequence length="344" mass="37579">MQLLLAPMEGLLDFVLRDVLTRIGGADRCVSEFIRISGTLLPERVFLRYMPELAHGSRTLAGVPVRAQLLGSDPVSMAENAAFLATLGPEGIDLNFGCPARTVNRHGGGASMLQDPENIARLVAAVRRAVPAHLPVSAKMRLGFDDRGLMRECAQAMVENGACELVVHARTKADGYRPPAYWEQIPLIRAAVGPQIRIIANGEIWTVQDALRCREQSGCTDLMLGRGSVADPGLALAIRAAVVHGVPAADSVAPIQPAAVPWAALLPHMQQFWDWVCQRLTPNQRAGRLKQWLNLLRRRYPEAETAYQQVRVMTDQTLITQWLALQRCQQPMSAGVPAPANLGQ</sequence>
<name>A0A939KDW8_9BURK</name>
<dbReference type="InterPro" id="IPR018517">
    <property type="entry name" value="tRNA_hU_synthase_CS"/>
</dbReference>
<evidence type="ECO:0000256" key="1">
    <source>
        <dbReference type="ARBA" id="ARBA00001917"/>
    </source>
</evidence>
<dbReference type="Gene3D" id="1.20.225.30">
    <property type="entry name" value="Dihydrouridine synthase, C-terminal recognition domain"/>
    <property type="match status" value="1"/>
</dbReference>
<evidence type="ECO:0000256" key="6">
    <source>
        <dbReference type="ARBA" id="ARBA00022857"/>
    </source>
</evidence>
<dbReference type="InterPro" id="IPR042270">
    <property type="entry name" value="DusC_C"/>
</dbReference>
<evidence type="ECO:0000256" key="5">
    <source>
        <dbReference type="ARBA" id="ARBA00022694"/>
    </source>
</evidence>
<keyword evidence="3 9" id="KW-0285">Flavoprotein</keyword>
<comment type="cofactor">
    <cofactor evidence="1 9 10 12">
        <name>FMN</name>
        <dbReference type="ChEBI" id="CHEBI:58210"/>
    </cofactor>
</comment>
<keyword evidence="15" id="KW-1185">Reference proteome</keyword>
<dbReference type="PIRSF" id="PIRSF006621">
    <property type="entry name" value="Dus"/>
    <property type="match status" value="1"/>
</dbReference>
<keyword evidence="6 9" id="KW-0521">NADP</keyword>
<accession>A0A939KDW8</accession>
<proteinExistence type="inferred from homology"/>
<feature type="site" description="Interacts with tRNA; defines subfamily-specific binding signature" evidence="9">
    <location>
        <position position="311"/>
    </location>
</feature>
<comment type="catalytic activity">
    <reaction evidence="9">
        <text>5,6-dihydrouridine(16) in tRNA + NADP(+) = uridine(16) in tRNA + NADPH + H(+)</text>
        <dbReference type="Rhea" id="RHEA:53376"/>
        <dbReference type="Rhea" id="RHEA-COMP:13543"/>
        <dbReference type="Rhea" id="RHEA-COMP:13544"/>
        <dbReference type="ChEBI" id="CHEBI:15378"/>
        <dbReference type="ChEBI" id="CHEBI:57783"/>
        <dbReference type="ChEBI" id="CHEBI:58349"/>
        <dbReference type="ChEBI" id="CHEBI:65315"/>
        <dbReference type="ChEBI" id="CHEBI:74443"/>
    </reaction>
</comment>
<keyword evidence="2 9" id="KW-0820">tRNA-binding</keyword>
<keyword evidence="12" id="KW-0547">Nucleotide-binding</keyword>
<dbReference type="AlphaFoldDB" id="A0A939KDW8"/>
<evidence type="ECO:0000256" key="12">
    <source>
        <dbReference type="PIRSR" id="PIRSR006621-2"/>
    </source>
</evidence>
<feature type="site" description="Interacts with tRNA; defines subfamily-specific binding signature" evidence="9">
    <location>
        <position position="35"/>
    </location>
</feature>
<dbReference type="Proteomes" id="UP000664731">
    <property type="component" value="Unassembled WGS sequence"/>
</dbReference>
<feature type="binding site" evidence="9 12">
    <location>
        <begin position="225"/>
        <end position="226"/>
    </location>
    <ligand>
        <name>FMN</name>
        <dbReference type="ChEBI" id="CHEBI:58210"/>
    </ligand>
</feature>
<dbReference type="CDD" id="cd02801">
    <property type="entry name" value="DUS_like_FMN"/>
    <property type="match status" value="1"/>
</dbReference>
<feature type="site" description="Interacts with tRNA" evidence="9">
    <location>
        <position position="95"/>
    </location>
</feature>
<dbReference type="Gene3D" id="3.20.20.70">
    <property type="entry name" value="Aldolase class I"/>
    <property type="match status" value="1"/>
</dbReference>
<dbReference type="HAMAP" id="MF_02043">
    <property type="entry name" value="DusC_subfam"/>
    <property type="match status" value="1"/>
</dbReference>
<keyword evidence="7 9" id="KW-0694">RNA-binding</keyword>
<comment type="caution">
    <text evidence="14">The sequence shown here is derived from an EMBL/GenBank/DDBJ whole genome shotgun (WGS) entry which is preliminary data.</text>
</comment>
<evidence type="ECO:0000256" key="3">
    <source>
        <dbReference type="ARBA" id="ARBA00022630"/>
    </source>
</evidence>
<dbReference type="PROSITE" id="PS01136">
    <property type="entry name" value="UPF0034"/>
    <property type="match status" value="1"/>
</dbReference>
<comment type="similarity">
    <text evidence="10">Belongs to the dus family.</text>
</comment>
<comment type="caution">
    <text evidence="9">Lacks conserved residue(s) required for the propagation of feature annotation.</text>
</comment>
<evidence type="ECO:0000256" key="10">
    <source>
        <dbReference type="PIRNR" id="PIRNR006621"/>
    </source>
</evidence>
<dbReference type="InterPro" id="IPR013785">
    <property type="entry name" value="Aldolase_TIM"/>
</dbReference>
<protein>
    <recommendedName>
        <fullName evidence="9">tRNA-dihydrouridine(16) synthase</fullName>
        <ecNumber evidence="9">1.3.1.-</ecNumber>
    </recommendedName>
    <alternativeName>
        <fullName evidence="9">U16-specific dihydrouridine synthase</fullName>
        <shortName evidence="9">U16-specific Dus</shortName>
    </alternativeName>
    <alternativeName>
        <fullName evidence="9">tRNA-dihydrouridine synthase C</fullName>
    </alternativeName>
</protein>
<feature type="binding site" evidence="9 12">
    <location>
        <position position="68"/>
    </location>
    <ligand>
        <name>FMN</name>
        <dbReference type="ChEBI" id="CHEBI:58210"/>
    </ligand>
</feature>
<reference evidence="14" key="1">
    <citation type="submission" date="2021-03" db="EMBL/GenBank/DDBJ databases">
        <title>Comamonas denitrificans.</title>
        <authorList>
            <person name="Finster K."/>
        </authorList>
    </citation>
    <scope>NUCLEOTIDE SEQUENCE</scope>
    <source>
        <strain evidence="14">MM2021_4</strain>
    </source>
</reference>
<evidence type="ECO:0000256" key="11">
    <source>
        <dbReference type="PIRSR" id="PIRSR006621-1"/>
    </source>
</evidence>
<organism evidence="14 15">
    <name type="scientific">Comamonas denitrificans</name>
    <dbReference type="NCBI Taxonomy" id="117506"/>
    <lineage>
        <taxon>Bacteria</taxon>
        <taxon>Pseudomonadati</taxon>
        <taxon>Pseudomonadota</taxon>
        <taxon>Betaproteobacteria</taxon>
        <taxon>Burkholderiales</taxon>
        <taxon>Comamonadaceae</taxon>
        <taxon>Comamonas</taxon>
    </lineage>
</organism>
<feature type="domain" description="DUS-like FMN-binding" evidence="13">
    <location>
        <begin position="4"/>
        <end position="245"/>
    </location>
</feature>
<comment type="catalytic activity">
    <reaction evidence="9">
        <text>5,6-dihydrouridine(16) in tRNA + NAD(+) = uridine(16) in tRNA + NADH + H(+)</text>
        <dbReference type="Rhea" id="RHEA:53380"/>
        <dbReference type="Rhea" id="RHEA-COMP:13543"/>
        <dbReference type="Rhea" id="RHEA-COMP:13544"/>
        <dbReference type="ChEBI" id="CHEBI:15378"/>
        <dbReference type="ChEBI" id="CHEBI:57540"/>
        <dbReference type="ChEBI" id="CHEBI:57945"/>
        <dbReference type="ChEBI" id="CHEBI:65315"/>
        <dbReference type="ChEBI" id="CHEBI:74443"/>
    </reaction>
</comment>
<dbReference type="PANTHER" id="PTHR11082">
    <property type="entry name" value="TRNA-DIHYDROURIDINE SYNTHASE"/>
    <property type="match status" value="1"/>
</dbReference>
<dbReference type="GO" id="GO:0050660">
    <property type="term" value="F:flavin adenine dinucleotide binding"/>
    <property type="evidence" value="ECO:0007669"/>
    <property type="project" value="InterPro"/>
</dbReference>
<feature type="site" description="Interacts with tRNA" evidence="9">
    <location>
        <position position="176"/>
    </location>
</feature>
<feature type="site" description="Interacts with tRNA; defines subfamily-specific binding signature" evidence="9">
    <location>
        <position position="290"/>
    </location>
</feature>
<evidence type="ECO:0000256" key="9">
    <source>
        <dbReference type="HAMAP-Rule" id="MF_02043"/>
    </source>
</evidence>